<dbReference type="InterPro" id="IPR020449">
    <property type="entry name" value="Tscrpt_reg_AraC-type_HTH"/>
</dbReference>
<dbReference type="Pfam" id="PF12833">
    <property type="entry name" value="HTH_18"/>
    <property type="match status" value="1"/>
</dbReference>
<accession>A0ABQ5WCQ9</accession>
<gene>
    <name evidence="5" type="ORF">GCM10010862_48400</name>
</gene>
<dbReference type="InterPro" id="IPR018062">
    <property type="entry name" value="HTH_AraC-typ_CS"/>
</dbReference>
<dbReference type="InterPro" id="IPR011256">
    <property type="entry name" value="Reg_factor_effector_dom_sf"/>
</dbReference>
<dbReference type="SUPFAM" id="SSF46689">
    <property type="entry name" value="Homeodomain-like"/>
    <property type="match status" value="2"/>
</dbReference>
<dbReference type="PROSITE" id="PS01124">
    <property type="entry name" value="HTH_ARAC_FAMILY_2"/>
    <property type="match status" value="1"/>
</dbReference>
<dbReference type="PANTHER" id="PTHR47504">
    <property type="entry name" value="RIGHT ORIGIN-BINDING PROTEIN"/>
    <property type="match status" value="1"/>
</dbReference>
<dbReference type="SMART" id="SM00871">
    <property type="entry name" value="AraC_E_bind"/>
    <property type="match status" value="1"/>
</dbReference>
<evidence type="ECO:0000313" key="5">
    <source>
        <dbReference type="EMBL" id="GLQ57581.1"/>
    </source>
</evidence>
<evidence type="ECO:0000256" key="2">
    <source>
        <dbReference type="ARBA" id="ARBA00023125"/>
    </source>
</evidence>
<dbReference type="PROSITE" id="PS00041">
    <property type="entry name" value="HTH_ARAC_FAMILY_1"/>
    <property type="match status" value="1"/>
</dbReference>
<dbReference type="SMART" id="SM00342">
    <property type="entry name" value="HTH_ARAC"/>
    <property type="match status" value="1"/>
</dbReference>
<keyword evidence="3" id="KW-0804">Transcription</keyword>
<evidence type="ECO:0000259" key="4">
    <source>
        <dbReference type="PROSITE" id="PS01124"/>
    </source>
</evidence>
<evidence type="ECO:0000256" key="3">
    <source>
        <dbReference type="ARBA" id="ARBA00023163"/>
    </source>
</evidence>
<organism evidence="5 6">
    <name type="scientific">Devosia nitrariae</name>
    <dbReference type="NCBI Taxonomy" id="2071872"/>
    <lineage>
        <taxon>Bacteria</taxon>
        <taxon>Pseudomonadati</taxon>
        <taxon>Pseudomonadota</taxon>
        <taxon>Alphaproteobacteria</taxon>
        <taxon>Hyphomicrobiales</taxon>
        <taxon>Devosiaceae</taxon>
        <taxon>Devosia</taxon>
    </lineage>
</organism>
<keyword evidence="2" id="KW-0238">DNA-binding</keyword>
<dbReference type="InterPro" id="IPR009057">
    <property type="entry name" value="Homeodomain-like_sf"/>
</dbReference>
<evidence type="ECO:0000313" key="6">
    <source>
        <dbReference type="Proteomes" id="UP001156691"/>
    </source>
</evidence>
<protein>
    <submittedName>
        <fullName evidence="5">AraC family transcriptional regulator</fullName>
    </submittedName>
</protein>
<evidence type="ECO:0000256" key="1">
    <source>
        <dbReference type="ARBA" id="ARBA00023015"/>
    </source>
</evidence>
<dbReference type="InterPro" id="IPR018060">
    <property type="entry name" value="HTH_AraC"/>
</dbReference>
<dbReference type="Pfam" id="PF06445">
    <property type="entry name" value="GyrI-like"/>
    <property type="match status" value="1"/>
</dbReference>
<feature type="domain" description="HTH araC/xylS-type" evidence="4">
    <location>
        <begin position="5"/>
        <end position="103"/>
    </location>
</feature>
<dbReference type="Gene3D" id="1.10.10.60">
    <property type="entry name" value="Homeodomain-like"/>
    <property type="match status" value="2"/>
</dbReference>
<reference evidence="6" key="1">
    <citation type="journal article" date="2019" name="Int. J. Syst. Evol. Microbiol.">
        <title>The Global Catalogue of Microorganisms (GCM) 10K type strain sequencing project: providing services to taxonomists for standard genome sequencing and annotation.</title>
        <authorList>
            <consortium name="The Broad Institute Genomics Platform"/>
            <consortium name="The Broad Institute Genome Sequencing Center for Infectious Disease"/>
            <person name="Wu L."/>
            <person name="Ma J."/>
        </authorList>
    </citation>
    <scope>NUCLEOTIDE SEQUENCE [LARGE SCALE GENOMIC DNA]</scope>
    <source>
        <strain evidence="6">NBRC 112416</strain>
    </source>
</reference>
<dbReference type="InterPro" id="IPR010499">
    <property type="entry name" value="AraC_E-bd"/>
</dbReference>
<dbReference type="SUPFAM" id="SSF55136">
    <property type="entry name" value="Probable bacterial effector-binding domain"/>
    <property type="match status" value="1"/>
</dbReference>
<keyword evidence="6" id="KW-1185">Reference proteome</keyword>
<dbReference type="InterPro" id="IPR029442">
    <property type="entry name" value="GyrI-like"/>
</dbReference>
<keyword evidence="1" id="KW-0805">Transcription regulation</keyword>
<dbReference type="EMBL" id="BSNS01000024">
    <property type="protein sequence ID" value="GLQ57581.1"/>
    <property type="molecule type" value="Genomic_DNA"/>
</dbReference>
<dbReference type="InterPro" id="IPR050959">
    <property type="entry name" value="MarA-like"/>
</dbReference>
<dbReference type="PRINTS" id="PR00032">
    <property type="entry name" value="HTHARAC"/>
</dbReference>
<sequence length="279" mass="30756">MSAIVRTLWYIESRYREELCLDDLASATGLSRFYLSRMFPMATGYTVSGYLRGRRLTQAAKALADGAPDILAVALEAGYSSHEAFTRAFRDQFGMTPEEVRRRRSIDNLTLVEAIKMEAATKVTLDPPRIEHHGALRIAGLSEHHGMAGAAGIPGQWQQFAPFIGNFDGMIGAATYGVVGEFSDDVQGYDYIAGVEMRPDADLPREFASISIPARTWAKFTHKGHVSSISNTCASIFGDWQPNMDFETGGGYSFLEYYGPDFDPKTGYGTMEIWVGVKS</sequence>
<dbReference type="RefSeq" id="WP_284342961.1">
    <property type="nucleotide sequence ID" value="NZ_BSNS01000024.1"/>
</dbReference>
<dbReference type="Proteomes" id="UP001156691">
    <property type="component" value="Unassembled WGS sequence"/>
</dbReference>
<comment type="caution">
    <text evidence="5">The sequence shown here is derived from an EMBL/GenBank/DDBJ whole genome shotgun (WGS) entry which is preliminary data.</text>
</comment>
<dbReference type="PANTHER" id="PTHR47504:SF5">
    <property type="entry name" value="RIGHT ORIGIN-BINDING PROTEIN"/>
    <property type="match status" value="1"/>
</dbReference>
<name>A0ABQ5WCQ9_9HYPH</name>
<proteinExistence type="predicted"/>
<dbReference type="Gene3D" id="3.20.80.10">
    <property type="entry name" value="Regulatory factor, effector binding domain"/>
    <property type="match status" value="1"/>
</dbReference>